<dbReference type="PROSITE" id="PS50181">
    <property type="entry name" value="FBOX"/>
    <property type="match status" value="1"/>
</dbReference>
<dbReference type="Proteomes" id="UP000184356">
    <property type="component" value="Unassembled WGS sequence"/>
</dbReference>
<dbReference type="InterPro" id="IPR036047">
    <property type="entry name" value="F-box-like_dom_sf"/>
</dbReference>
<reference evidence="3" key="1">
    <citation type="journal article" date="2017" name="Genome Biol.">
        <title>Comparative genomics reveals high biological diversity and specific adaptations in the industrially and medically important fungal genus Aspergillus.</title>
        <authorList>
            <person name="de Vries R.P."/>
            <person name="Riley R."/>
            <person name="Wiebenga A."/>
            <person name="Aguilar-Osorio G."/>
            <person name="Amillis S."/>
            <person name="Uchima C.A."/>
            <person name="Anderluh G."/>
            <person name="Asadollahi M."/>
            <person name="Askin M."/>
            <person name="Barry K."/>
            <person name="Battaglia E."/>
            <person name="Bayram O."/>
            <person name="Benocci T."/>
            <person name="Braus-Stromeyer S.A."/>
            <person name="Caldana C."/>
            <person name="Canovas D."/>
            <person name="Cerqueira G.C."/>
            <person name="Chen F."/>
            <person name="Chen W."/>
            <person name="Choi C."/>
            <person name="Clum A."/>
            <person name="Dos Santos R.A."/>
            <person name="Damasio A.R."/>
            <person name="Diallinas G."/>
            <person name="Emri T."/>
            <person name="Fekete E."/>
            <person name="Flipphi M."/>
            <person name="Freyberg S."/>
            <person name="Gallo A."/>
            <person name="Gournas C."/>
            <person name="Habgood R."/>
            <person name="Hainaut M."/>
            <person name="Harispe M.L."/>
            <person name="Henrissat B."/>
            <person name="Hilden K.S."/>
            <person name="Hope R."/>
            <person name="Hossain A."/>
            <person name="Karabika E."/>
            <person name="Karaffa L."/>
            <person name="Karanyi Z."/>
            <person name="Krasevec N."/>
            <person name="Kuo A."/>
            <person name="Kusch H."/>
            <person name="LaButti K."/>
            <person name="Lagendijk E.L."/>
            <person name="Lapidus A."/>
            <person name="Levasseur A."/>
            <person name="Lindquist E."/>
            <person name="Lipzen A."/>
            <person name="Logrieco A.F."/>
            <person name="MacCabe A."/>
            <person name="Maekelae M.R."/>
            <person name="Malavazi I."/>
            <person name="Melin P."/>
            <person name="Meyer V."/>
            <person name="Mielnichuk N."/>
            <person name="Miskei M."/>
            <person name="Molnar A.P."/>
            <person name="Mule G."/>
            <person name="Ngan C.Y."/>
            <person name="Orejas M."/>
            <person name="Orosz E."/>
            <person name="Ouedraogo J.P."/>
            <person name="Overkamp K.M."/>
            <person name="Park H.-S."/>
            <person name="Perrone G."/>
            <person name="Piumi F."/>
            <person name="Punt P.J."/>
            <person name="Ram A.F."/>
            <person name="Ramon A."/>
            <person name="Rauscher S."/>
            <person name="Record E."/>
            <person name="Riano-Pachon D.M."/>
            <person name="Robert V."/>
            <person name="Roehrig J."/>
            <person name="Ruller R."/>
            <person name="Salamov A."/>
            <person name="Salih N.S."/>
            <person name="Samson R.A."/>
            <person name="Sandor E."/>
            <person name="Sanguinetti M."/>
            <person name="Schuetze T."/>
            <person name="Sepcic K."/>
            <person name="Shelest E."/>
            <person name="Sherlock G."/>
            <person name="Sophianopoulou V."/>
            <person name="Squina F.M."/>
            <person name="Sun H."/>
            <person name="Susca A."/>
            <person name="Todd R.B."/>
            <person name="Tsang A."/>
            <person name="Unkles S.E."/>
            <person name="van de Wiele N."/>
            <person name="van Rossen-Uffink D."/>
            <person name="Oliveira J.V."/>
            <person name="Vesth T.C."/>
            <person name="Visser J."/>
            <person name="Yu J.-H."/>
            <person name="Zhou M."/>
            <person name="Andersen M.R."/>
            <person name="Archer D.B."/>
            <person name="Baker S.E."/>
            <person name="Benoit I."/>
            <person name="Brakhage A.A."/>
            <person name="Braus G.H."/>
            <person name="Fischer R."/>
            <person name="Frisvad J.C."/>
            <person name="Goldman G.H."/>
            <person name="Houbraken J."/>
            <person name="Oakley B."/>
            <person name="Pocsi I."/>
            <person name="Scazzocchio C."/>
            <person name="Seiboth B."/>
            <person name="vanKuyk P.A."/>
            <person name="Wortman J."/>
            <person name="Dyer P.S."/>
            <person name="Grigoriev I.V."/>
        </authorList>
    </citation>
    <scope>NUCLEOTIDE SEQUENCE [LARGE SCALE GENOMIC DNA]</scope>
    <source>
        <strain evidence="3">CBS 593.65</strain>
    </source>
</reference>
<evidence type="ECO:0000259" key="1">
    <source>
        <dbReference type="PROSITE" id="PS50181"/>
    </source>
</evidence>
<name>A0A1L9T097_9EURO</name>
<dbReference type="Pfam" id="PF12937">
    <property type="entry name" value="F-box-like"/>
    <property type="match status" value="1"/>
</dbReference>
<dbReference type="RefSeq" id="XP_040696642.1">
    <property type="nucleotide sequence ID" value="XM_040840162.1"/>
</dbReference>
<proteinExistence type="predicted"/>
<evidence type="ECO:0000313" key="2">
    <source>
        <dbReference type="EMBL" id="OJJ52836.1"/>
    </source>
</evidence>
<keyword evidence="3" id="KW-1185">Reference proteome</keyword>
<dbReference type="GeneID" id="63756235"/>
<evidence type="ECO:0000313" key="3">
    <source>
        <dbReference type="Proteomes" id="UP000184356"/>
    </source>
</evidence>
<dbReference type="EMBL" id="KV878599">
    <property type="protein sequence ID" value="OJJ52836.1"/>
    <property type="molecule type" value="Genomic_DNA"/>
</dbReference>
<protein>
    <recommendedName>
        <fullName evidence="1">F-box domain-containing protein</fullName>
    </recommendedName>
</protein>
<dbReference type="OrthoDB" id="5279008at2759"/>
<dbReference type="SUPFAM" id="SSF81383">
    <property type="entry name" value="F-box domain"/>
    <property type="match status" value="1"/>
</dbReference>
<sequence length="472" mass="53347">MLKPIHNLLRLPRSQMAHDVAQNMANIAQSIEDMARNMKDMAQGIAQTMTSKKVMKPPVNILNLPPELLDLILSFSASSAWASLRLTCRHLHTHTLDTFARRFFHEVKTDLSETDLIRLECLAKNAIFAPYVHSLQIKHSQATPHDKLQHLKLSRLPTGGSDRNLSLPNCSSFHFNVFMQGNGALRAKESLTPLTWGMILIISIMYTLQRNITELDIQCLFDDRGLDIQYLNGLELLLLVPLESVTVWGNVQHTSIGFASVNHPLQRQVFVDYAIKPRSLVLDAHFGAEGQTLTNWLLCTRPLLHLERLCLTRSHARTRVPIHPDHLRTLLSLHSPTLQELELSWLTGRVGEWIPILKFLAATEFPKLNYVLFKFLGESQAQIVQFPGLAEDPTVDGFPEEKIVVRSYHIPADSVSYRGLKCTLPSKRSQTLRGIDAFLGSIRLKHLAGRLRVLIEARVVVNGSFIKLIHLL</sequence>
<gene>
    <name evidence="2" type="ORF">ASPSYDRAFT_1165278</name>
</gene>
<dbReference type="InterPro" id="IPR001810">
    <property type="entry name" value="F-box_dom"/>
</dbReference>
<organism evidence="2 3">
    <name type="scientific">Aspergillus sydowii CBS 593.65</name>
    <dbReference type="NCBI Taxonomy" id="1036612"/>
    <lineage>
        <taxon>Eukaryota</taxon>
        <taxon>Fungi</taxon>
        <taxon>Dikarya</taxon>
        <taxon>Ascomycota</taxon>
        <taxon>Pezizomycotina</taxon>
        <taxon>Eurotiomycetes</taxon>
        <taxon>Eurotiomycetidae</taxon>
        <taxon>Eurotiales</taxon>
        <taxon>Aspergillaceae</taxon>
        <taxon>Aspergillus</taxon>
        <taxon>Aspergillus subgen. Nidulantes</taxon>
    </lineage>
</organism>
<dbReference type="VEuPathDB" id="FungiDB:ASPSYDRAFT_1165278"/>
<dbReference type="AlphaFoldDB" id="A0A1L9T097"/>
<feature type="domain" description="F-box" evidence="1">
    <location>
        <begin position="58"/>
        <end position="107"/>
    </location>
</feature>
<accession>A0A1L9T097</accession>